<protein>
    <recommendedName>
        <fullName evidence="4">ParB-like N-terminal domain-containing protein</fullName>
    </recommendedName>
</protein>
<evidence type="ECO:0000313" key="5">
    <source>
        <dbReference type="EMBL" id="OGH84597.1"/>
    </source>
</evidence>
<comment type="similarity">
    <text evidence="1">Belongs to the ParB family.</text>
</comment>
<sequence>MSLGRGLGALITSSTGRQTKQYNTGDDHNADAHKIWHIPLGEIEANINQPRKTFKPEELSELANSIKEHGVLQPVLVAEKSNGGYELIAGERRLRASKLLGLATIPAIIKNLADQEKVEIALIENIQREDLNPIEEAFAFRRLIEEFDLTQQDVADKVGKSRPAVANSIRLLELPEEIQEALIADKINTGQARALLSLDDKAKQMEVLASMLGAKISVREVEHRVAGSRDPHKSRRDPNLLFLENKLREVLGAKVTITQKGERGTIVVDYFSKDELKRLIEELAK</sequence>
<dbReference type="EMBL" id="MFQR01000012">
    <property type="protein sequence ID" value="OGH84597.1"/>
    <property type="molecule type" value="Genomic_DNA"/>
</dbReference>
<dbReference type="Pfam" id="PF17762">
    <property type="entry name" value="HTH_ParB"/>
    <property type="match status" value="1"/>
</dbReference>
<dbReference type="SUPFAM" id="SSF109709">
    <property type="entry name" value="KorB DNA-binding domain-like"/>
    <property type="match status" value="1"/>
</dbReference>
<evidence type="ECO:0000256" key="1">
    <source>
        <dbReference type="ARBA" id="ARBA00006295"/>
    </source>
</evidence>
<feature type="domain" description="ParB-like N-terminal" evidence="4">
    <location>
        <begin position="36"/>
        <end position="126"/>
    </location>
</feature>
<dbReference type="InterPro" id="IPR057240">
    <property type="entry name" value="ParB_dimer_C"/>
</dbReference>
<dbReference type="CDD" id="cd16393">
    <property type="entry name" value="SPO0J_N"/>
    <property type="match status" value="1"/>
</dbReference>
<evidence type="ECO:0000256" key="3">
    <source>
        <dbReference type="ARBA" id="ARBA00023125"/>
    </source>
</evidence>
<dbReference type="GO" id="GO:0003677">
    <property type="term" value="F:DNA binding"/>
    <property type="evidence" value="ECO:0007669"/>
    <property type="project" value="UniProtKB-KW"/>
</dbReference>
<dbReference type="InterPro" id="IPR003115">
    <property type="entry name" value="ParB_N"/>
</dbReference>
<proteinExistence type="inferred from homology"/>
<dbReference type="InterPro" id="IPR036086">
    <property type="entry name" value="ParB/Sulfiredoxin_sf"/>
</dbReference>
<dbReference type="PANTHER" id="PTHR33375:SF1">
    <property type="entry name" value="CHROMOSOME-PARTITIONING PROTEIN PARB-RELATED"/>
    <property type="match status" value="1"/>
</dbReference>
<accession>A0A1F6NKU0</accession>
<dbReference type="InterPro" id="IPR041468">
    <property type="entry name" value="HTH_ParB/Spo0J"/>
</dbReference>
<dbReference type="Gene3D" id="3.90.1530.30">
    <property type="match status" value="1"/>
</dbReference>
<gene>
    <name evidence="5" type="ORF">A2261_03145</name>
</gene>
<keyword evidence="3" id="KW-0238">DNA-binding</keyword>
<dbReference type="Pfam" id="PF02195">
    <property type="entry name" value="ParB_N"/>
    <property type="match status" value="1"/>
</dbReference>
<dbReference type="PANTHER" id="PTHR33375">
    <property type="entry name" value="CHROMOSOME-PARTITIONING PROTEIN PARB-RELATED"/>
    <property type="match status" value="1"/>
</dbReference>
<dbReference type="SMART" id="SM00470">
    <property type="entry name" value="ParB"/>
    <property type="match status" value="1"/>
</dbReference>
<dbReference type="InterPro" id="IPR004437">
    <property type="entry name" value="ParB/RepB/Spo0J"/>
</dbReference>
<comment type="caution">
    <text evidence="5">The sequence shown here is derived from an EMBL/GenBank/DDBJ whole genome shotgun (WGS) entry which is preliminary data.</text>
</comment>
<dbReference type="InterPro" id="IPR050336">
    <property type="entry name" value="Chromosome_partition/occlusion"/>
</dbReference>
<dbReference type="GO" id="GO:0005694">
    <property type="term" value="C:chromosome"/>
    <property type="evidence" value="ECO:0007669"/>
    <property type="project" value="TreeGrafter"/>
</dbReference>
<organism evidence="5 6">
    <name type="scientific">Candidatus Magasanikbacteria bacterium RIFOXYA2_FULL_44_8</name>
    <dbReference type="NCBI Taxonomy" id="1798696"/>
    <lineage>
        <taxon>Bacteria</taxon>
        <taxon>Candidatus Magasanikiibacteriota</taxon>
    </lineage>
</organism>
<name>A0A1F6NKU0_9BACT</name>
<dbReference type="Pfam" id="PF23552">
    <property type="entry name" value="ParB_C"/>
    <property type="match status" value="1"/>
</dbReference>
<dbReference type="FunFam" id="1.10.10.2830:FF:000001">
    <property type="entry name" value="Chromosome partitioning protein ParB"/>
    <property type="match status" value="1"/>
</dbReference>
<dbReference type="FunFam" id="3.90.1530.30:FF:000001">
    <property type="entry name" value="Chromosome partitioning protein ParB"/>
    <property type="match status" value="1"/>
</dbReference>
<dbReference type="AlphaFoldDB" id="A0A1F6NKU0"/>
<reference evidence="5 6" key="1">
    <citation type="journal article" date="2016" name="Nat. Commun.">
        <title>Thousands of microbial genomes shed light on interconnected biogeochemical processes in an aquifer system.</title>
        <authorList>
            <person name="Anantharaman K."/>
            <person name="Brown C.T."/>
            <person name="Hug L.A."/>
            <person name="Sharon I."/>
            <person name="Castelle C.J."/>
            <person name="Probst A.J."/>
            <person name="Thomas B.C."/>
            <person name="Singh A."/>
            <person name="Wilkins M.J."/>
            <person name="Karaoz U."/>
            <person name="Brodie E.L."/>
            <person name="Williams K.H."/>
            <person name="Hubbard S.S."/>
            <person name="Banfield J.F."/>
        </authorList>
    </citation>
    <scope>NUCLEOTIDE SEQUENCE [LARGE SCALE GENOMIC DNA]</scope>
</reference>
<evidence type="ECO:0000259" key="4">
    <source>
        <dbReference type="SMART" id="SM00470"/>
    </source>
</evidence>
<dbReference type="GO" id="GO:0007059">
    <property type="term" value="P:chromosome segregation"/>
    <property type="evidence" value="ECO:0007669"/>
    <property type="project" value="UniProtKB-KW"/>
</dbReference>
<dbReference type="Proteomes" id="UP000177803">
    <property type="component" value="Unassembled WGS sequence"/>
</dbReference>
<evidence type="ECO:0000256" key="2">
    <source>
        <dbReference type="ARBA" id="ARBA00022829"/>
    </source>
</evidence>
<dbReference type="SUPFAM" id="SSF110849">
    <property type="entry name" value="ParB/Sulfiredoxin"/>
    <property type="match status" value="1"/>
</dbReference>
<dbReference type="Gene3D" id="1.10.10.2830">
    <property type="match status" value="1"/>
</dbReference>
<evidence type="ECO:0000313" key="6">
    <source>
        <dbReference type="Proteomes" id="UP000177803"/>
    </source>
</evidence>
<dbReference type="NCBIfam" id="TIGR00180">
    <property type="entry name" value="parB_part"/>
    <property type="match status" value="1"/>
</dbReference>
<keyword evidence="2" id="KW-0159">Chromosome partition</keyword>